<evidence type="ECO:0000256" key="1">
    <source>
        <dbReference type="SAM" id="MobiDB-lite"/>
    </source>
</evidence>
<accession>A0A833R9I8</accession>
<name>A0A833R9I8_9POAL</name>
<feature type="compositionally biased region" description="Polar residues" evidence="1">
    <location>
        <begin position="50"/>
        <end position="63"/>
    </location>
</feature>
<organism evidence="3 4">
    <name type="scientific">Carex littledalei</name>
    <dbReference type="NCBI Taxonomy" id="544730"/>
    <lineage>
        <taxon>Eukaryota</taxon>
        <taxon>Viridiplantae</taxon>
        <taxon>Streptophyta</taxon>
        <taxon>Embryophyta</taxon>
        <taxon>Tracheophyta</taxon>
        <taxon>Spermatophyta</taxon>
        <taxon>Magnoliopsida</taxon>
        <taxon>Liliopsida</taxon>
        <taxon>Poales</taxon>
        <taxon>Cyperaceae</taxon>
        <taxon>Cyperoideae</taxon>
        <taxon>Cariceae</taxon>
        <taxon>Carex</taxon>
        <taxon>Carex subgen. Euthyceras</taxon>
    </lineage>
</organism>
<evidence type="ECO:0000313" key="3">
    <source>
        <dbReference type="EMBL" id="KAF3331568.1"/>
    </source>
</evidence>
<keyword evidence="2" id="KW-0732">Signal</keyword>
<reference evidence="3" key="1">
    <citation type="submission" date="2020-01" db="EMBL/GenBank/DDBJ databases">
        <title>Genome sequence of Kobresia littledalei, the first chromosome-level genome in the family Cyperaceae.</title>
        <authorList>
            <person name="Qu G."/>
        </authorList>
    </citation>
    <scope>NUCLEOTIDE SEQUENCE</scope>
    <source>
        <strain evidence="3">C.B.Clarke</strain>
        <tissue evidence="3">Leaf</tissue>
    </source>
</reference>
<sequence>MVKKEILVQVTLIVLMLSGSLTMCAARPLSEEKQSPVWGTVLEALPKRGNPTTSQPNQCSNSVPGAFCKHG</sequence>
<dbReference type="EMBL" id="SWLB01000012">
    <property type="protein sequence ID" value="KAF3331568.1"/>
    <property type="molecule type" value="Genomic_DNA"/>
</dbReference>
<gene>
    <name evidence="3" type="ORF">FCM35_KLT02974</name>
</gene>
<keyword evidence="4" id="KW-1185">Reference proteome</keyword>
<feature type="region of interest" description="Disordered" evidence="1">
    <location>
        <begin position="46"/>
        <end position="71"/>
    </location>
</feature>
<dbReference type="Proteomes" id="UP000623129">
    <property type="component" value="Unassembled WGS sequence"/>
</dbReference>
<dbReference type="AlphaFoldDB" id="A0A833R9I8"/>
<evidence type="ECO:0000313" key="4">
    <source>
        <dbReference type="Proteomes" id="UP000623129"/>
    </source>
</evidence>
<protein>
    <submittedName>
        <fullName evidence="3">Uncharacterized protein</fullName>
    </submittedName>
</protein>
<comment type="caution">
    <text evidence="3">The sequence shown here is derived from an EMBL/GenBank/DDBJ whole genome shotgun (WGS) entry which is preliminary data.</text>
</comment>
<evidence type="ECO:0000256" key="2">
    <source>
        <dbReference type="SAM" id="SignalP"/>
    </source>
</evidence>
<feature type="chain" id="PRO_5032694094" evidence="2">
    <location>
        <begin position="27"/>
        <end position="71"/>
    </location>
</feature>
<proteinExistence type="predicted"/>
<feature type="signal peptide" evidence="2">
    <location>
        <begin position="1"/>
        <end position="26"/>
    </location>
</feature>